<protein>
    <submittedName>
        <fullName evidence="2">Tubulin--tyrosine ligase-like protein 12</fullName>
    </submittedName>
</protein>
<dbReference type="OrthoDB" id="60477at2759"/>
<reference evidence="2" key="1">
    <citation type="submission" date="2020-07" db="EMBL/GenBank/DDBJ databases">
        <title>The High-quality genome of the commercially important snow crab, Chionoecetes opilio.</title>
        <authorList>
            <person name="Jeong J.-H."/>
            <person name="Ryu S."/>
        </authorList>
    </citation>
    <scope>NUCLEOTIDE SEQUENCE</scope>
    <source>
        <strain evidence="2">MADBK_172401_WGS</strain>
        <tissue evidence="2">Digestive gland</tissue>
    </source>
</reference>
<gene>
    <name evidence="2" type="primary">Ttll12_0</name>
    <name evidence="2" type="ORF">GWK47_046661</name>
</gene>
<comment type="caution">
    <text evidence="2">The sequence shown here is derived from an EMBL/GenBank/DDBJ whole genome shotgun (WGS) entry which is preliminary data.</text>
</comment>
<dbReference type="Pfam" id="PF25556">
    <property type="entry name" value="SET_TTL"/>
    <property type="match status" value="1"/>
</dbReference>
<dbReference type="EMBL" id="JACEEZ010011322">
    <property type="protein sequence ID" value="KAG0721345.1"/>
    <property type="molecule type" value="Genomic_DNA"/>
</dbReference>
<dbReference type="Gene3D" id="3.30.470.20">
    <property type="entry name" value="ATP-grasp fold, B domain"/>
    <property type="match status" value="1"/>
</dbReference>
<dbReference type="GO" id="GO:0005737">
    <property type="term" value="C:cytoplasm"/>
    <property type="evidence" value="ECO:0007669"/>
    <property type="project" value="TreeGrafter"/>
</dbReference>
<dbReference type="GO" id="GO:0016874">
    <property type="term" value="F:ligase activity"/>
    <property type="evidence" value="ECO:0007669"/>
    <property type="project" value="UniProtKB-KW"/>
</dbReference>
<evidence type="ECO:0000313" key="3">
    <source>
        <dbReference type="Proteomes" id="UP000770661"/>
    </source>
</evidence>
<accession>A0A8J4Y5D0</accession>
<evidence type="ECO:0000313" key="2">
    <source>
        <dbReference type="EMBL" id="KAG0721345.1"/>
    </source>
</evidence>
<dbReference type="InterPro" id="IPR004344">
    <property type="entry name" value="TTL/TTLL_fam"/>
</dbReference>
<dbReference type="AlphaFoldDB" id="A0A8J4Y5D0"/>
<dbReference type="PANTHER" id="PTHR46088:SF1">
    <property type="entry name" value="TUBULIN--TYROSINE LIGASE-LIKE PROTEIN 12"/>
    <property type="match status" value="1"/>
</dbReference>
<feature type="domain" description="Tubulin--tyrosine ligase-like protein 12 SET-like" evidence="1">
    <location>
        <begin position="65"/>
        <end position="230"/>
    </location>
</feature>
<sequence length="449" mass="52116">MAECNGLDKTFLEHHKQQLRTSGVPAHFWPTLFKKLLAQVYDAGECFQLCQLTYSEGDSDQGDPLWRVIVIRPEGVKASNPDHVFIIDHAWSYRAREARQCLVEIPGLLERMVGLMDIPREENTQEEIVEKVMREMWKYNSTYSIAGKSAEESLPVWYIMDEFGARIQHCAEPSFRVVPFYFSPHQCCYSLLFPVQDVDEGEEVTRNYVEGPPMDSLTLEALLLPWSAEDVTHVDPRQEEPPSDFFLGGRINETMAVESVEAADLPSHRPLKIYAQYAYVRNYLTDARFAVTESREEADILWLMEHFKDFKSLRENPSCRVNQYPFEHLITIKDLQAVVCRRAGRLGGREGEADSPAWLPLTFCLKRELMKFASLYQRREKRGEDNHWIIKPWNLARGLDHTITNNLNHIIAQKYISDPVLFLREDIDVKVKFDIRYIVMLLSVKPLKI</sequence>
<proteinExistence type="predicted"/>
<dbReference type="PANTHER" id="PTHR46088">
    <property type="entry name" value="TUBULIN--TYROSINE LIGASE-LIKE PROTEIN 12"/>
    <property type="match status" value="1"/>
</dbReference>
<dbReference type="InterPro" id="IPR027749">
    <property type="entry name" value="TTLL12"/>
</dbReference>
<dbReference type="InterPro" id="IPR057954">
    <property type="entry name" value="SET_TTL12"/>
</dbReference>
<keyword evidence="3" id="KW-1185">Reference proteome</keyword>
<dbReference type="PROSITE" id="PS51221">
    <property type="entry name" value="TTL"/>
    <property type="match status" value="1"/>
</dbReference>
<name>A0A8J4Y5D0_CHIOP</name>
<dbReference type="Proteomes" id="UP000770661">
    <property type="component" value="Unassembled WGS sequence"/>
</dbReference>
<evidence type="ECO:0000259" key="1">
    <source>
        <dbReference type="Pfam" id="PF25556"/>
    </source>
</evidence>
<keyword evidence="2" id="KW-0436">Ligase</keyword>
<dbReference type="Pfam" id="PF03133">
    <property type="entry name" value="TTL"/>
    <property type="match status" value="1"/>
</dbReference>
<organism evidence="2 3">
    <name type="scientific">Chionoecetes opilio</name>
    <name type="common">Atlantic snow crab</name>
    <name type="synonym">Cancer opilio</name>
    <dbReference type="NCBI Taxonomy" id="41210"/>
    <lineage>
        <taxon>Eukaryota</taxon>
        <taxon>Metazoa</taxon>
        <taxon>Ecdysozoa</taxon>
        <taxon>Arthropoda</taxon>
        <taxon>Crustacea</taxon>
        <taxon>Multicrustacea</taxon>
        <taxon>Malacostraca</taxon>
        <taxon>Eumalacostraca</taxon>
        <taxon>Eucarida</taxon>
        <taxon>Decapoda</taxon>
        <taxon>Pleocyemata</taxon>
        <taxon>Brachyura</taxon>
        <taxon>Eubrachyura</taxon>
        <taxon>Majoidea</taxon>
        <taxon>Majidae</taxon>
        <taxon>Chionoecetes</taxon>
    </lineage>
</organism>